<comment type="pathway">
    <text evidence="2">Cell wall biogenesis; peptidoglycan biosynthesis.</text>
</comment>
<dbReference type="GO" id="GO:0005524">
    <property type="term" value="F:ATP binding"/>
    <property type="evidence" value="ECO:0007669"/>
    <property type="project" value="InterPro"/>
</dbReference>
<dbReference type="GO" id="GO:0071555">
    <property type="term" value="P:cell wall organization"/>
    <property type="evidence" value="ECO:0007669"/>
    <property type="project" value="UniProtKB-KW"/>
</dbReference>
<keyword evidence="2" id="KW-0133">Cell shape</keyword>
<dbReference type="Pfam" id="PF08245">
    <property type="entry name" value="Mur_ligase_M"/>
    <property type="match status" value="1"/>
</dbReference>
<keyword evidence="2" id="KW-0132">Cell division</keyword>
<evidence type="ECO:0000259" key="3">
    <source>
        <dbReference type="Pfam" id="PF02875"/>
    </source>
</evidence>
<dbReference type="Proteomes" id="UP000034543">
    <property type="component" value="Unassembled WGS sequence"/>
</dbReference>
<evidence type="ECO:0000313" key="5">
    <source>
        <dbReference type="EMBL" id="KKS85162.1"/>
    </source>
</evidence>
<accession>A0A0G1CI42</accession>
<dbReference type="InterPro" id="IPR004101">
    <property type="entry name" value="Mur_ligase_C"/>
</dbReference>
<dbReference type="Pfam" id="PF02875">
    <property type="entry name" value="Mur_ligase_C"/>
    <property type="match status" value="1"/>
</dbReference>
<evidence type="ECO:0000259" key="4">
    <source>
        <dbReference type="Pfam" id="PF08245"/>
    </source>
</evidence>
<dbReference type="AlphaFoldDB" id="A0A0G1CI42"/>
<dbReference type="STRING" id="1618436.UV59_C0010G0033"/>
<dbReference type="PANTHER" id="PTHR23135">
    <property type="entry name" value="MUR LIGASE FAMILY MEMBER"/>
    <property type="match status" value="1"/>
</dbReference>
<reference evidence="5 6" key="1">
    <citation type="journal article" date="2015" name="Nature">
        <title>rRNA introns, odd ribosomes, and small enigmatic genomes across a large radiation of phyla.</title>
        <authorList>
            <person name="Brown C.T."/>
            <person name="Hug L.A."/>
            <person name="Thomas B.C."/>
            <person name="Sharon I."/>
            <person name="Castelle C.J."/>
            <person name="Singh A."/>
            <person name="Wilkins M.J."/>
            <person name="Williams K.H."/>
            <person name="Banfield J.F."/>
        </authorList>
    </citation>
    <scope>NUCLEOTIDE SEQUENCE [LARGE SCALE GENOMIC DNA]</scope>
</reference>
<dbReference type="GO" id="GO:0009252">
    <property type="term" value="P:peptidoglycan biosynthetic process"/>
    <property type="evidence" value="ECO:0007669"/>
    <property type="project" value="UniProtKB-UniPathway"/>
</dbReference>
<comment type="subcellular location">
    <subcellularLocation>
        <location evidence="2">Cytoplasm</location>
    </subcellularLocation>
</comment>
<dbReference type="InterPro" id="IPR005761">
    <property type="entry name" value="UDP-N-AcMur-Glu-dNH2Pim_ligase"/>
</dbReference>
<dbReference type="GO" id="GO:0051301">
    <property type="term" value="P:cell division"/>
    <property type="evidence" value="ECO:0007669"/>
    <property type="project" value="UniProtKB-KW"/>
</dbReference>
<comment type="caution">
    <text evidence="5">The sequence shown here is derived from an EMBL/GenBank/DDBJ whole genome shotgun (WGS) entry which is preliminary data.</text>
</comment>
<dbReference type="PANTHER" id="PTHR23135:SF4">
    <property type="entry name" value="UDP-N-ACETYLMURAMOYL-L-ALANYL-D-GLUTAMATE--2,6-DIAMINOPIMELATE LIGASE MURE HOMOLOG, CHLOROPLASTIC"/>
    <property type="match status" value="1"/>
</dbReference>
<evidence type="ECO:0000256" key="2">
    <source>
        <dbReference type="RuleBase" id="RU004135"/>
    </source>
</evidence>
<dbReference type="GO" id="GO:0005737">
    <property type="term" value="C:cytoplasm"/>
    <property type="evidence" value="ECO:0007669"/>
    <property type="project" value="UniProtKB-SubCell"/>
</dbReference>
<feature type="domain" description="Mur ligase central" evidence="4">
    <location>
        <begin position="34"/>
        <end position="243"/>
    </location>
</feature>
<sequence length="438" mass="49158">MNLQSFKNIYHGIIAYLAAVWYGFPSKELTVIGVTGTDGKSTTIHLVRHILKSAGKKASMVSSVYAEIGGKQYDTGFHVTTPDSFMLQKFLRQAVAAGDKYMVLEVTSHGIDQNRILGIKFQIAVLTNVTHEHLDYHKTYENYVRTKIKLLERAKVAVVNKDDESYRYLSIKPIASNTPKFVESRQFYTRIISVSLESSSSPIIITYSLVDKSADLTPKKFSFTTPLLGEYNRYNCLAAICVAQQLGLADTDIKKALKSFTGIKGRFELIPSSSGLQIIIDFAHTPNAFAKVLPTARKQTSGKLIHIFGSAGLRDYTKRPLMGWESARYVDYIILTEEDYRTEDVNQIIDEIANGCKKQGAKEFLPKDYLLAIKQKSPVFFRVSDRQAAIIFAVTKLARKNDTVILTGKAHEKSLCRGTTEYPWSEHEAVAKALKQRK</sequence>
<keyword evidence="2" id="KW-0961">Cell wall biogenesis/degradation</keyword>
<dbReference type="Gene3D" id="3.90.190.20">
    <property type="entry name" value="Mur ligase, C-terminal domain"/>
    <property type="match status" value="1"/>
</dbReference>
<comment type="similarity">
    <text evidence="1">Belongs to the MurCDEF family. MurE subfamily.</text>
</comment>
<name>A0A0G1CI42_9BACT</name>
<dbReference type="SUPFAM" id="SSF53244">
    <property type="entry name" value="MurD-like peptide ligases, peptide-binding domain"/>
    <property type="match status" value="1"/>
</dbReference>
<feature type="domain" description="Mur ligase C-terminal" evidence="3">
    <location>
        <begin position="265"/>
        <end position="409"/>
    </location>
</feature>
<dbReference type="InterPro" id="IPR013221">
    <property type="entry name" value="Mur_ligase_cen"/>
</dbReference>
<dbReference type="Gene3D" id="3.40.1190.10">
    <property type="entry name" value="Mur-like, catalytic domain"/>
    <property type="match status" value="1"/>
</dbReference>
<evidence type="ECO:0000256" key="1">
    <source>
        <dbReference type="ARBA" id="ARBA00005898"/>
    </source>
</evidence>
<dbReference type="EMBL" id="LCFB01000010">
    <property type="protein sequence ID" value="KKS85162.1"/>
    <property type="molecule type" value="Genomic_DNA"/>
</dbReference>
<dbReference type="GO" id="GO:0008360">
    <property type="term" value="P:regulation of cell shape"/>
    <property type="evidence" value="ECO:0007669"/>
    <property type="project" value="UniProtKB-KW"/>
</dbReference>
<dbReference type="InterPro" id="IPR036615">
    <property type="entry name" value="Mur_ligase_C_dom_sf"/>
</dbReference>
<organism evidence="5 6">
    <name type="scientific">Candidatus Gottesmanbacteria bacterium GW2011_GWA1_43_11</name>
    <dbReference type="NCBI Taxonomy" id="1618436"/>
    <lineage>
        <taxon>Bacteria</taxon>
        <taxon>Candidatus Gottesmaniibacteriota</taxon>
    </lineage>
</organism>
<proteinExistence type="inferred from homology"/>
<dbReference type="NCBIfam" id="TIGR01085">
    <property type="entry name" value="murE"/>
    <property type="match status" value="1"/>
</dbReference>
<keyword evidence="2" id="KW-0131">Cell cycle</keyword>
<dbReference type="SUPFAM" id="SSF53623">
    <property type="entry name" value="MurD-like peptide ligases, catalytic domain"/>
    <property type="match status" value="1"/>
</dbReference>
<evidence type="ECO:0000313" key="6">
    <source>
        <dbReference type="Proteomes" id="UP000034543"/>
    </source>
</evidence>
<dbReference type="UniPathway" id="UPA00219"/>
<gene>
    <name evidence="5" type="ORF">UV59_C0010G0033</name>
</gene>
<dbReference type="InterPro" id="IPR036565">
    <property type="entry name" value="Mur-like_cat_sf"/>
</dbReference>
<dbReference type="GO" id="GO:0016881">
    <property type="term" value="F:acid-amino acid ligase activity"/>
    <property type="evidence" value="ECO:0007669"/>
    <property type="project" value="InterPro"/>
</dbReference>
<keyword evidence="2" id="KW-0573">Peptidoglycan synthesis</keyword>
<protein>
    <submittedName>
        <fullName evidence="5">UDP-N-acetylmuramyl-tripeptide synthetase</fullName>
    </submittedName>
</protein>